<proteinExistence type="predicted"/>
<feature type="region of interest" description="Disordered" evidence="1">
    <location>
        <begin position="1"/>
        <end position="31"/>
    </location>
</feature>
<dbReference type="RefSeq" id="WP_260763647.1">
    <property type="nucleotide sequence ID" value="NZ_CP045921.1"/>
</dbReference>
<gene>
    <name evidence="2" type="ORF">GII36_00625</name>
</gene>
<dbReference type="EMBL" id="CP045921">
    <property type="protein sequence ID" value="QHN42363.1"/>
    <property type="molecule type" value="Genomic_DNA"/>
</dbReference>
<dbReference type="Proteomes" id="UP001059824">
    <property type="component" value="Chromosome"/>
</dbReference>
<reference evidence="2" key="1">
    <citation type="journal article" date="2021" name="Nat. Microbiol.">
        <title>Cocultivation of an ultrasmall environmental parasitic bacterium with lytic ability against bacteria associated with wastewater foams.</title>
        <authorList>
            <person name="Batinovic S."/>
            <person name="Rose J.J.A."/>
            <person name="Ratcliffe J."/>
            <person name="Seviour R.J."/>
            <person name="Petrovski S."/>
        </authorList>
    </citation>
    <scope>NUCLEOTIDE SEQUENCE</scope>
    <source>
        <strain evidence="2">JR1</strain>
    </source>
</reference>
<dbReference type="KEGG" id="mama:GII36_00625"/>
<protein>
    <submittedName>
        <fullName evidence="2">Uncharacterized protein</fullName>
    </submittedName>
</protein>
<accession>A0A857MII1</accession>
<sequence>MKSPELHPHIHSFDNPDHVTGHRRFGESSRQRAELKSVFDPLAHSVASHIDTALSTRSHEIRETLRDIPHYTIPYAAPVHKLPPGYLDPTTPTLPDPRLDRLEETPHDNDEFPTERAFRELNERYAEYIEQSGTDYEKNSKQQLLDMAEDFYWLHYSREFYDNFDITTWKRYEAAYAAARENGDEPALLDHNSARRRNGHNKYKAPAKYDEFILTHAHTETHSMFDNIAMPVGAYGKEFAETISLATLFIIESVESAAPEELHAATVEHRAVLGTHTARGAEQDGGANDRSTVLTLQEGALSIMQTAALLTADKVPGYDDPGQLLHDIVDQGLIEKVTRLVPLGLVGPLTLNGNYFPHPLQAKDGALTLSPEFTAWLHEAHTQYWQDLLAEDTHTAATGYGLTCPASGKGGGVRELSNTLTHVYDAL</sequence>
<name>A0A857MII1_9BACT</name>
<evidence type="ECO:0000313" key="3">
    <source>
        <dbReference type="Proteomes" id="UP001059824"/>
    </source>
</evidence>
<dbReference type="AlphaFoldDB" id="A0A857MII1"/>
<evidence type="ECO:0000313" key="2">
    <source>
        <dbReference type="EMBL" id="QHN42363.1"/>
    </source>
</evidence>
<organism evidence="2 3">
    <name type="scientific">Candidatus Mycosynbacter amalyticus</name>
    <dbReference type="NCBI Taxonomy" id="2665156"/>
    <lineage>
        <taxon>Bacteria</taxon>
        <taxon>Candidatus Saccharimonadota</taxon>
        <taxon>Candidatus Saccharimonadota incertae sedis</taxon>
        <taxon>Candidatus Mycosynbacter</taxon>
    </lineage>
</organism>
<keyword evidence="3" id="KW-1185">Reference proteome</keyword>
<evidence type="ECO:0000256" key="1">
    <source>
        <dbReference type="SAM" id="MobiDB-lite"/>
    </source>
</evidence>